<dbReference type="Proteomes" id="UP000789901">
    <property type="component" value="Unassembled WGS sequence"/>
</dbReference>
<proteinExistence type="predicted"/>
<keyword evidence="2" id="KW-1185">Reference proteome</keyword>
<feature type="non-terminal residue" evidence="1">
    <location>
        <position position="56"/>
    </location>
</feature>
<comment type="caution">
    <text evidence="1">The sequence shown here is derived from an EMBL/GenBank/DDBJ whole genome shotgun (WGS) entry which is preliminary data.</text>
</comment>
<reference evidence="1 2" key="1">
    <citation type="submission" date="2021-06" db="EMBL/GenBank/DDBJ databases">
        <authorList>
            <person name="Kallberg Y."/>
            <person name="Tangrot J."/>
            <person name="Rosling A."/>
        </authorList>
    </citation>
    <scope>NUCLEOTIDE SEQUENCE [LARGE SCALE GENOMIC DNA]</scope>
    <source>
        <strain evidence="1 2">120-4 pot B 10/14</strain>
    </source>
</reference>
<name>A0ABN7WTY7_GIGMA</name>
<organism evidence="1 2">
    <name type="scientific">Gigaspora margarita</name>
    <dbReference type="NCBI Taxonomy" id="4874"/>
    <lineage>
        <taxon>Eukaryota</taxon>
        <taxon>Fungi</taxon>
        <taxon>Fungi incertae sedis</taxon>
        <taxon>Mucoromycota</taxon>
        <taxon>Glomeromycotina</taxon>
        <taxon>Glomeromycetes</taxon>
        <taxon>Diversisporales</taxon>
        <taxon>Gigasporaceae</taxon>
        <taxon>Gigaspora</taxon>
    </lineage>
</organism>
<gene>
    <name evidence="1" type="ORF">GMARGA_LOCUS35107</name>
</gene>
<protein>
    <submittedName>
        <fullName evidence="1">1185_t:CDS:1</fullName>
    </submittedName>
</protein>
<evidence type="ECO:0000313" key="2">
    <source>
        <dbReference type="Proteomes" id="UP000789901"/>
    </source>
</evidence>
<accession>A0ABN7WTY7</accession>
<sequence length="56" mass="6551">SYEDFDNTKPCSQILHIDISVFLNLFIDHIETSNENKYNKLIAYQIVKLVSKEDGF</sequence>
<evidence type="ECO:0000313" key="1">
    <source>
        <dbReference type="EMBL" id="CAG8840845.1"/>
    </source>
</evidence>
<feature type="non-terminal residue" evidence="1">
    <location>
        <position position="1"/>
    </location>
</feature>
<dbReference type="EMBL" id="CAJVQB010063904">
    <property type="protein sequence ID" value="CAG8840845.1"/>
    <property type="molecule type" value="Genomic_DNA"/>
</dbReference>